<feature type="non-terminal residue" evidence="1">
    <location>
        <position position="73"/>
    </location>
</feature>
<protein>
    <recommendedName>
        <fullName evidence="3">FBD domain-containing protein</fullName>
    </recommendedName>
</protein>
<reference evidence="1 2" key="1">
    <citation type="submission" date="2016-09" db="EMBL/GenBank/DDBJ databases">
        <title>The draft genome of Dichanthelium oligosanthes: A C3 panicoid grass species.</title>
        <authorList>
            <person name="Studer A.J."/>
            <person name="Schnable J.C."/>
            <person name="Brutnell T.P."/>
        </authorList>
    </citation>
    <scope>NUCLEOTIDE SEQUENCE [LARGE SCALE GENOMIC DNA]</scope>
    <source>
        <strain evidence="2">cv. Kellogg 1175</strain>
        <tissue evidence="1">Leaf</tissue>
    </source>
</reference>
<proteinExistence type="predicted"/>
<keyword evidence="2" id="KW-1185">Reference proteome</keyword>
<comment type="caution">
    <text evidence="1">The sequence shown here is derived from an EMBL/GenBank/DDBJ whole genome shotgun (WGS) entry which is preliminary data.</text>
</comment>
<name>A0A1E5WK39_9POAL</name>
<gene>
    <name evidence="1" type="ORF">BAE44_0001210</name>
</gene>
<evidence type="ECO:0000313" key="2">
    <source>
        <dbReference type="Proteomes" id="UP000095767"/>
    </source>
</evidence>
<evidence type="ECO:0000313" key="1">
    <source>
        <dbReference type="EMBL" id="OEL37771.1"/>
    </source>
</evidence>
<evidence type="ECO:0008006" key="3">
    <source>
        <dbReference type="Google" id="ProtNLM"/>
    </source>
</evidence>
<dbReference type="OrthoDB" id="10514027at2759"/>
<dbReference type="Proteomes" id="UP000095767">
    <property type="component" value="Unassembled WGS sequence"/>
</dbReference>
<sequence length="73" mass="8374">MPKLKHLEFKFYAGLAFDEPMGITHCSLQKVVFRSSRWYKSDVPGINTTIAVVRKEAEEHCNMITLCINGNEE</sequence>
<accession>A0A1E5WK39</accession>
<dbReference type="EMBL" id="LWDX02004249">
    <property type="protein sequence ID" value="OEL37771.1"/>
    <property type="molecule type" value="Genomic_DNA"/>
</dbReference>
<organism evidence="1 2">
    <name type="scientific">Dichanthelium oligosanthes</name>
    <dbReference type="NCBI Taxonomy" id="888268"/>
    <lineage>
        <taxon>Eukaryota</taxon>
        <taxon>Viridiplantae</taxon>
        <taxon>Streptophyta</taxon>
        <taxon>Embryophyta</taxon>
        <taxon>Tracheophyta</taxon>
        <taxon>Spermatophyta</taxon>
        <taxon>Magnoliopsida</taxon>
        <taxon>Liliopsida</taxon>
        <taxon>Poales</taxon>
        <taxon>Poaceae</taxon>
        <taxon>PACMAD clade</taxon>
        <taxon>Panicoideae</taxon>
        <taxon>Panicodae</taxon>
        <taxon>Paniceae</taxon>
        <taxon>Dichantheliinae</taxon>
        <taxon>Dichanthelium</taxon>
    </lineage>
</organism>
<dbReference type="AlphaFoldDB" id="A0A1E5WK39"/>